<dbReference type="PANTHER" id="PTHR38166:SF1">
    <property type="entry name" value="C2H2-TYPE DOMAIN-CONTAINING PROTEIN"/>
    <property type="match status" value="1"/>
</dbReference>
<feature type="compositionally biased region" description="Basic and acidic residues" evidence="2">
    <location>
        <begin position="1"/>
        <end position="10"/>
    </location>
</feature>
<dbReference type="GO" id="GO:0008270">
    <property type="term" value="F:zinc ion binding"/>
    <property type="evidence" value="ECO:0007669"/>
    <property type="project" value="InterPro"/>
</dbReference>
<organism evidence="4 5">
    <name type="scientific">Lepidopterella palustris CBS 459.81</name>
    <dbReference type="NCBI Taxonomy" id="1314670"/>
    <lineage>
        <taxon>Eukaryota</taxon>
        <taxon>Fungi</taxon>
        <taxon>Dikarya</taxon>
        <taxon>Ascomycota</taxon>
        <taxon>Pezizomycotina</taxon>
        <taxon>Dothideomycetes</taxon>
        <taxon>Pleosporomycetidae</taxon>
        <taxon>Mytilinidiales</taxon>
        <taxon>Argynnaceae</taxon>
        <taxon>Lepidopterella</taxon>
    </lineage>
</organism>
<dbReference type="GO" id="GO:0000981">
    <property type="term" value="F:DNA-binding transcription factor activity, RNA polymerase II-specific"/>
    <property type="evidence" value="ECO:0007669"/>
    <property type="project" value="InterPro"/>
</dbReference>
<feature type="compositionally biased region" description="Basic and acidic residues" evidence="2">
    <location>
        <begin position="579"/>
        <end position="594"/>
    </location>
</feature>
<evidence type="ECO:0000313" key="4">
    <source>
        <dbReference type="EMBL" id="OCK79259.1"/>
    </source>
</evidence>
<accession>A0A8E2JE70</accession>
<dbReference type="SMART" id="SM00066">
    <property type="entry name" value="GAL4"/>
    <property type="match status" value="1"/>
</dbReference>
<keyword evidence="1" id="KW-0539">Nucleus</keyword>
<dbReference type="InterPro" id="IPR036864">
    <property type="entry name" value="Zn2-C6_fun-type_DNA-bd_sf"/>
</dbReference>
<protein>
    <recommendedName>
        <fullName evidence="3">Zn(2)-C6 fungal-type domain-containing protein</fullName>
    </recommendedName>
</protein>
<evidence type="ECO:0000256" key="1">
    <source>
        <dbReference type="ARBA" id="ARBA00023242"/>
    </source>
</evidence>
<feature type="region of interest" description="Disordered" evidence="2">
    <location>
        <begin position="1"/>
        <end position="26"/>
    </location>
</feature>
<dbReference type="PROSITE" id="PS50048">
    <property type="entry name" value="ZN2_CY6_FUNGAL_2"/>
    <property type="match status" value="1"/>
</dbReference>
<feature type="compositionally biased region" description="Acidic residues" evidence="2">
    <location>
        <begin position="283"/>
        <end position="295"/>
    </location>
</feature>
<gene>
    <name evidence="4" type="ORF">K432DRAFT_394050</name>
</gene>
<dbReference type="AlphaFoldDB" id="A0A8E2JE70"/>
<dbReference type="Gene3D" id="4.10.240.10">
    <property type="entry name" value="Zn(2)-C6 fungal-type DNA-binding domain"/>
    <property type="match status" value="1"/>
</dbReference>
<feature type="compositionally biased region" description="Basic and acidic residues" evidence="2">
    <location>
        <begin position="602"/>
        <end position="611"/>
    </location>
</feature>
<feature type="compositionally biased region" description="Low complexity" evidence="2">
    <location>
        <begin position="242"/>
        <end position="271"/>
    </location>
</feature>
<feature type="compositionally biased region" description="Polar residues" evidence="2">
    <location>
        <begin position="11"/>
        <end position="26"/>
    </location>
</feature>
<dbReference type="CDD" id="cd00067">
    <property type="entry name" value="GAL4"/>
    <property type="match status" value="1"/>
</dbReference>
<feature type="region of interest" description="Disordered" evidence="2">
    <location>
        <begin position="232"/>
        <end position="321"/>
    </location>
</feature>
<keyword evidence="5" id="KW-1185">Reference proteome</keyword>
<feature type="region of interest" description="Disordered" evidence="2">
    <location>
        <begin position="574"/>
        <end position="620"/>
    </location>
</feature>
<evidence type="ECO:0000313" key="5">
    <source>
        <dbReference type="Proteomes" id="UP000250266"/>
    </source>
</evidence>
<sequence>MAADSAERSRSLTLPSKSENHGFTNKGNIRRIPVACARCRKRKIRCSGDPGDGSGCRNCKRAGADISSCQFHRVGLGDPYKIPIYPLYPPAFVTNYSPQINVEADSTTTGENPYYNYPSDYLSSIFARNSSTSHSVSFSGQPLDASALSNLPGRKPPISILAGTITRYADSKGIFQDLLEAITPAQQCDIGENANKHDVGLHAVKSIQKFAKTIAQYLLEKAYAARNDAYETSPPNCDGHETAGSSDTSASTSSRHGSGKTTSSASSSRQPASRKRERSMNEEPGDEEDDSEDENDRQRKKRGKTARSNDQRPRRLKCPYYQRRPEDYYKGSCRGAGFVDMGKLKDHLKRVHTRPIKCSRCWEEMVSSEVYDEHLQRDPICQRKIEPQDDRVCARKLQDLNFNRTPFTQVNIVEEKWKILFRILFPQDEDVPSPYEQYGMSARFEKMLAQKIEDELMKELAPVIGPAISVFQGRMPAIIQQCKRQILDAPQGPQYAMYTPLESSTTDSMMSKANVDLAESHSMPHQGVRSNHNSITRENICEAQGNISSDIPSNENGPDFLEYSEFDILSNIDWPGNDFHPERPTIEGHSEEQRPSSPNLPQDKRGLEDQRIASNLRSHSMSEYQRSEIDFLQYFHNFEKEP</sequence>
<dbReference type="SUPFAM" id="SSF57701">
    <property type="entry name" value="Zn2/Cys6 DNA-binding domain"/>
    <property type="match status" value="1"/>
</dbReference>
<name>A0A8E2JE70_9PEZI</name>
<dbReference type="Gene3D" id="3.30.160.60">
    <property type="entry name" value="Classic Zinc Finger"/>
    <property type="match status" value="1"/>
</dbReference>
<dbReference type="PANTHER" id="PTHR38166">
    <property type="entry name" value="C2H2-TYPE DOMAIN-CONTAINING PROTEIN-RELATED"/>
    <property type="match status" value="1"/>
</dbReference>
<dbReference type="Pfam" id="PF00172">
    <property type="entry name" value="Zn_clus"/>
    <property type="match status" value="1"/>
</dbReference>
<feature type="domain" description="Zn(2)-C6 fungal-type" evidence="3">
    <location>
        <begin position="35"/>
        <end position="71"/>
    </location>
</feature>
<dbReference type="OrthoDB" id="3799363at2759"/>
<dbReference type="Proteomes" id="UP000250266">
    <property type="component" value="Unassembled WGS sequence"/>
</dbReference>
<dbReference type="EMBL" id="KV745014">
    <property type="protein sequence ID" value="OCK79259.1"/>
    <property type="molecule type" value="Genomic_DNA"/>
</dbReference>
<evidence type="ECO:0000259" key="3">
    <source>
        <dbReference type="PROSITE" id="PS50048"/>
    </source>
</evidence>
<dbReference type="InterPro" id="IPR001138">
    <property type="entry name" value="Zn2Cys6_DnaBD"/>
</dbReference>
<evidence type="ECO:0000256" key="2">
    <source>
        <dbReference type="SAM" id="MobiDB-lite"/>
    </source>
</evidence>
<reference evidence="4 5" key="1">
    <citation type="journal article" date="2016" name="Nat. Commun.">
        <title>Ectomycorrhizal ecology is imprinted in the genome of the dominant symbiotic fungus Cenococcum geophilum.</title>
        <authorList>
            <consortium name="DOE Joint Genome Institute"/>
            <person name="Peter M."/>
            <person name="Kohler A."/>
            <person name="Ohm R.A."/>
            <person name="Kuo A."/>
            <person name="Krutzmann J."/>
            <person name="Morin E."/>
            <person name="Arend M."/>
            <person name="Barry K.W."/>
            <person name="Binder M."/>
            <person name="Choi C."/>
            <person name="Clum A."/>
            <person name="Copeland A."/>
            <person name="Grisel N."/>
            <person name="Haridas S."/>
            <person name="Kipfer T."/>
            <person name="LaButti K."/>
            <person name="Lindquist E."/>
            <person name="Lipzen A."/>
            <person name="Maire R."/>
            <person name="Meier B."/>
            <person name="Mihaltcheva S."/>
            <person name="Molinier V."/>
            <person name="Murat C."/>
            <person name="Poggeler S."/>
            <person name="Quandt C.A."/>
            <person name="Sperisen C."/>
            <person name="Tritt A."/>
            <person name="Tisserant E."/>
            <person name="Crous P.W."/>
            <person name="Henrissat B."/>
            <person name="Nehls U."/>
            <person name="Egli S."/>
            <person name="Spatafora J.W."/>
            <person name="Grigoriev I.V."/>
            <person name="Martin F.M."/>
        </authorList>
    </citation>
    <scope>NUCLEOTIDE SEQUENCE [LARGE SCALE GENOMIC DNA]</scope>
    <source>
        <strain evidence="4 5">CBS 459.81</strain>
    </source>
</reference>
<proteinExistence type="predicted"/>